<dbReference type="InterPro" id="IPR018467">
    <property type="entry name" value="CCT_CS"/>
</dbReference>
<dbReference type="EMBL" id="JADCNM010000009">
    <property type="protein sequence ID" value="KAG0467799.1"/>
    <property type="molecule type" value="Genomic_DNA"/>
</dbReference>
<gene>
    <name evidence="1" type="ORF">HPP92_017127</name>
</gene>
<name>A0A835ULN4_VANPL</name>
<proteinExistence type="predicted"/>
<reference evidence="1 2" key="1">
    <citation type="journal article" date="2020" name="Nat. Food">
        <title>A phased Vanilla planifolia genome enables genetic improvement of flavour and production.</title>
        <authorList>
            <person name="Hasing T."/>
            <person name="Tang H."/>
            <person name="Brym M."/>
            <person name="Khazi F."/>
            <person name="Huang T."/>
            <person name="Chambers A.H."/>
        </authorList>
    </citation>
    <scope>NUCLEOTIDE SEQUENCE [LARGE SCALE GENOMIC DNA]</scope>
    <source>
        <tissue evidence="1">Leaf</tissue>
    </source>
</reference>
<dbReference type="OrthoDB" id="782771at2759"/>
<evidence type="ECO:0000313" key="1">
    <source>
        <dbReference type="EMBL" id="KAG0467799.1"/>
    </source>
</evidence>
<dbReference type="Proteomes" id="UP000639772">
    <property type="component" value="Chromosome 9"/>
</dbReference>
<accession>A0A835ULN4</accession>
<evidence type="ECO:0000313" key="2">
    <source>
        <dbReference type="Proteomes" id="UP000639772"/>
    </source>
</evidence>
<dbReference type="Pfam" id="PF09425">
    <property type="entry name" value="Jas_motif"/>
    <property type="match status" value="1"/>
</dbReference>
<dbReference type="AlphaFoldDB" id="A0A835ULN4"/>
<sequence>MDKIINPEDLELSLGCRQYGLPSSSNFKWGEHRRQLQHMAISYNTGVCVSDVTGHQARAVIDMAKKEIMTTSDEIDGGDDGLPFPAAAAEVRDRRVRNPALCMKRSLQRFLEKRKARMASYRSSARGYRQPLQLFST</sequence>
<protein>
    <submittedName>
        <fullName evidence="1">Uncharacterized protein</fullName>
    </submittedName>
</protein>
<comment type="caution">
    <text evidence="1">The sequence shown here is derived from an EMBL/GenBank/DDBJ whole genome shotgun (WGS) entry which is preliminary data.</text>
</comment>
<organism evidence="1 2">
    <name type="scientific">Vanilla planifolia</name>
    <name type="common">Vanilla</name>
    <dbReference type="NCBI Taxonomy" id="51239"/>
    <lineage>
        <taxon>Eukaryota</taxon>
        <taxon>Viridiplantae</taxon>
        <taxon>Streptophyta</taxon>
        <taxon>Embryophyta</taxon>
        <taxon>Tracheophyta</taxon>
        <taxon>Spermatophyta</taxon>
        <taxon>Magnoliopsida</taxon>
        <taxon>Liliopsida</taxon>
        <taxon>Asparagales</taxon>
        <taxon>Orchidaceae</taxon>
        <taxon>Vanilloideae</taxon>
        <taxon>Vanilleae</taxon>
        <taxon>Vanilla</taxon>
    </lineage>
</organism>